<dbReference type="PANTHER" id="PTHR14949:SF56">
    <property type="entry name" value="EGF-LIKE-DOMAIN, MULTIPLE 7"/>
    <property type="match status" value="1"/>
</dbReference>
<feature type="compositionally biased region" description="Low complexity" evidence="4">
    <location>
        <begin position="1"/>
        <end position="17"/>
    </location>
</feature>
<dbReference type="EMBL" id="CAICTM010001125">
    <property type="protein sequence ID" value="CAB9520711.1"/>
    <property type="molecule type" value="Genomic_DNA"/>
</dbReference>
<feature type="domain" description="EGF-like" evidence="6">
    <location>
        <begin position="671"/>
        <end position="705"/>
    </location>
</feature>
<evidence type="ECO:0000313" key="7">
    <source>
        <dbReference type="EMBL" id="CAB9520711.1"/>
    </source>
</evidence>
<dbReference type="Gene3D" id="2.10.25.10">
    <property type="entry name" value="Laminin"/>
    <property type="match status" value="1"/>
</dbReference>
<feature type="domain" description="EGF-like" evidence="6">
    <location>
        <begin position="814"/>
        <end position="848"/>
    </location>
</feature>
<dbReference type="InterPro" id="IPR000742">
    <property type="entry name" value="EGF"/>
</dbReference>
<evidence type="ECO:0000259" key="6">
    <source>
        <dbReference type="PROSITE" id="PS50026"/>
    </source>
</evidence>
<dbReference type="AlphaFoldDB" id="A0A9N8EK26"/>
<sequence>MRRTDTANTATSRTSSSMEENNTPFCNSSRTAVDLTPSNDRHIEIDLEVTVPPEEAVRPSKADNEIVMSSSAFRPYDDKGHDDNNNIGTSNSNNMMYTALPSKTKLEDLGTSAQDDEMLLKHNVEQPLREDIYSLMTTSRVCSGGFCFAFSIFSIQMGILALALADLVDMSGNPITRNNVENRLNEPADTELQVTIAQFFGTILIINFAVAEGDFLKGLTLLVDGFDPDLMKYAPHAKKVKWYFAGCCQTLVGTFMVMDAFILMIQSETVIDMCLDFAALSFVQDFDDAAFQVGAMGLLNRRIQADCIKMGHLVVKSENRERTRHVRQAVVVLLSICLFICYFVVTSWKWSGYFMCESLYVQFGDAYGPEWPYYSGHFHSVGKNLPDRRAGRIVYIEPTGTLQVAFCEAIPAWTVSNRTAVGEDFCDYMIRSSETNTFDVVDVASESWFASTAAVGDVPMDWMAVVCADCNEDLCNPKVGQCVKNQCKCNDGFLGLNCELQVPDCKFLGLDMRSKSGLQASPVASLFMENEFIKLEDDAGLADQFYFRPIYASFNKMTGKVDTIIVFTGRRWIIMGTPQEKQADVDWNVLVDNMVANDVKNQPLKNLLNTTRTFSTLRPFFFSNPVDYGTATHAVDPIQTQWVLAVRDDSLPLIGYRGDDTFQVTAQFICSHCNDTTSPCMNGGTCNTTSTYCDCPVSYGGFRCEYSYSCQEHDCLNGGTCDKVFSICRDCDALYYGNLCQFKRAVVEEDGTIDYSAQAALLGDDFFVCRNGTTCNNGGWCTTNVTACSCLPAFSGDRCEFLVDNSTLLLELEDGFNCTDTTCINGGWCEENSTSCGCPEPYRGTFCEEVFFGNNTEADDFFICFNETCLNGGFCGEVTDPCICPDDFSGDFYPLQKRLQALLKRTQQTQQTTAIGSFSANSLKQYTHVNLRPYPWRLDRPPMNRESENRSEEQSSHYGSEAGRERNISYYIVDKHLDGGLATAISLGRRVPTKLLITAIPA</sequence>
<feature type="transmembrane region" description="Helical" evidence="5">
    <location>
        <begin position="242"/>
        <end position="265"/>
    </location>
</feature>
<dbReference type="InterPro" id="IPR050969">
    <property type="entry name" value="Dev_Signal_Modulators"/>
</dbReference>
<evidence type="ECO:0000256" key="3">
    <source>
        <dbReference type="PROSITE-ProRule" id="PRU00076"/>
    </source>
</evidence>
<feature type="region of interest" description="Disordered" evidence="4">
    <location>
        <begin position="1"/>
        <end position="28"/>
    </location>
</feature>
<keyword evidence="1" id="KW-0732">Signal</keyword>
<proteinExistence type="predicted"/>
<comment type="caution">
    <text evidence="3">Lacks conserved residue(s) required for the propagation of feature annotation.</text>
</comment>
<protein>
    <submittedName>
        <fullName evidence="7">WNT inhibitory factor 1</fullName>
    </submittedName>
</protein>
<evidence type="ECO:0000256" key="1">
    <source>
        <dbReference type="ARBA" id="ARBA00022729"/>
    </source>
</evidence>
<feature type="region of interest" description="Disordered" evidence="4">
    <location>
        <begin position="937"/>
        <end position="961"/>
    </location>
</feature>
<keyword evidence="8" id="KW-1185">Reference proteome</keyword>
<organism evidence="7 8">
    <name type="scientific">Seminavis robusta</name>
    <dbReference type="NCBI Taxonomy" id="568900"/>
    <lineage>
        <taxon>Eukaryota</taxon>
        <taxon>Sar</taxon>
        <taxon>Stramenopiles</taxon>
        <taxon>Ochrophyta</taxon>
        <taxon>Bacillariophyta</taxon>
        <taxon>Bacillariophyceae</taxon>
        <taxon>Bacillariophycidae</taxon>
        <taxon>Naviculales</taxon>
        <taxon>Naviculaceae</taxon>
        <taxon>Seminavis</taxon>
    </lineage>
</organism>
<evidence type="ECO:0000256" key="5">
    <source>
        <dbReference type="SAM" id="Phobius"/>
    </source>
</evidence>
<dbReference type="PROSITE" id="PS00022">
    <property type="entry name" value="EGF_1"/>
    <property type="match status" value="3"/>
</dbReference>
<keyword evidence="3" id="KW-0245">EGF-like domain</keyword>
<evidence type="ECO:0000313" key="8">
    <source>
        <dbReference type="Proteomes" id="UP001153069"/>
    </source>
</evidence>
<keyword evidence="5" id="KW-0472">Membrane</keyword>
<dbReference type="PROSITE" id="PS01186">
    <property type="entry name" value="EGF_2"/>
    <property type="match status" value="1"/>
</dbReference>
<feature type="compositionally biased region" description="Basic and acidic residues" evidence="4">
    <location>
        <begin position="937"/>
        <end position="955"/>
    </location>
</feature>
<evidence type="ECO:0000256" key="4">
    <source>
        <dbReference type="SAM" id="MobiDB-lite"/>
    </source>
</evidence>
<feature type="compositionally biased region" description="Polar residues" evidence="4">
    <location>
        <begin position="18"/>
        <end position="28"/>
    </location>
</feature>
<keyword evidence="5" id="KW-0812">Transmembrane</keyword>
<feature type="disulfide bond" evidence="3">
    <location>
        <begin position="838"/>
        <end position="847"/>
    </location>
</feature>
<feature type="domain" description="EGF-like" evidence="6">
    <location>
        <begin position="765"/>
        <end position="800"/>
    </location>
</feature>
<comment type="caution">
    <text evidence="7">The sequence shown here is derived from an EMBL/GenBank/DDBJ whole genome shotgun (WGS) entry which is preliminary data.</text>
</comment>
<feature type="transmembrane region" description="Helical" evidence="5">
    <location>
        <begin position="329"/>
        <end position="350"/>
    </location>
</feature>
<dbReference type="OrthoDB" id="47245at2759"/>
<dbReference type="SUPFAM" id="SSF57196">
    <property type="entry name" value="EGF/Laminin"/>
    <property type="match status" value="2"/>
</dbReference>
<feature type="disulfide bond" evidence="3">
    <location>
        <begin position="695"/>
        <end position="704"/>
    </location>
</feature>
<evidence type="ECO:0000256" key="2">
    <source>
        <dbReference type="ARBA" id="ARBA00023157"/>
    </source>
</evidence>
<feature type="disulfide bond" evidence="3">
    <location>
        <begin position="790"/>
        <end position="799"/>
    </location>
</feature>
<keyword evidence="5" id="KW-1133">Transmembrane helix</keyword>
<dbReference type="CDD" id="cd00054">
    <property type="entry name" value="EGF_CA"/>
    <property type="match status" value="1"/>
</dbReference>
<dbReference type="PANTHER" id="PTHR14949">
    <property type="entry name" value="EGF-LIKE-DOMAIN, MULTIPLE 7, 8"/>
    <property type="match status" value="1"/>
</dbReference>
<reference evidence="7" key="1">
    <citation type="submission" date="2020-06" db="EMBL/GenBank/DDBJ databases">
        <authorList>
            <consortium name="Plant Systems Biology data submission"/>
        </authorList>
    </citation>
    <scope>NUCLEOTIDE SEQUENCE</scope>
    <source>
        <strain evidence="7">D6</strain>
    </source>
</reference>
<feature type="transmembrane region" description="Helical" evidence="5">
    <location>
        <begin position="145"/>
        <end position="165"/>
    </location>
</feature>
<accession>A0A9N8EK26</accession>
<dbReference type="SMART" id="SM00181">
    <property type="entry name" value="EGF"/>
    <property type="match status" value="5"/>
</dbReference>
<gene>
    <name evidence="7" type="ORF">SEMRO_1127_G244230.1</name>
</gene>
<dbReference type="Gene3D" id="2.170.300.10">
    <property type="entry name" value="Tie2 ligand-binding domain superfamily"/>
    <property type="match status" value="1"/>
</dbReference>
<keyword evidence="2 3" id="KW-1015">Disulfide bond</keyword>
<dbReference type="Proteomes" id="UP001153069">
    <property type="component" value="Unassembled WGS sequence"/>
</dbReference>
<dbReference type="PROSITE" id="PS50026">
    <property type="entry name" value="EGF_3"/>
    <property type="match status" value="3"/>
</dbReference>
<name>A0A9N8EK26_9STRA</name>